<proteinExistence type="predicted"/>
<dbReference type="AlphaFoldDB" id="A0A1H9XZV0"/>
<keyword evidence="1" id="KW-0472">Membrane</keyword>
<organism evidence="3 4">
    <name type="scientific">Oceanobacillus limi</name>
    <dbReference type="NCBI Taxonomy" id="930131"/>
    <lineage>
        <taxon>Bacteria</taxon>
        <taxon>Bacillati</taxon>
        <taxon>Bacillota</taxon>
        <taxon>Bacilli</taxon>
        <taxon>Bacillales</taxon>
        <taxon>Bacillaceae</taxon>
        <taxon>Oceanobacillus</taxon>
    </lineage>
</organism>
<dbReference type="GO" id="GO:0009307">
    <property type="term" value="P:DNA restriction-modification system"/>
    <property type="evidence" value="ECO:0007669"/>
    <property type="project" value="InterPro"/>
</dbReference>
<dbReference type="PANTHER" id="PTHR30015">
    <property type="entry name" value="MRR RESTRICTION SYSTEM PROTEIN"/>
    <property type="match status" value="1"/>
</dbReference>
<feature type="domain" description="Restriction endonuclease type IV Mrr" evidence="2">
    <location>
        <begin position="76"/>
        <end position="181"/>
    </location>
</feature>
<evidence type="ECO:0000259" key="2">
    <source>
        <dbReference type="Pfam" id="PF04471"/>
    </source>
</evidence>
<dbReference type="InterPro" id="IPR011335">
    <property type="entry name" value="Restrct_endonuc-II-like"/>
</dbReference>
<dbReference type="PANTHER" id="PTHR30015:SF7">
    <property type="entry name" value="TYPE IV METHYL-DIRECTED RESTRICTION ENZYME ECOKMRR"/>
    <property type="match status" value="1"/>
</dbReference>
<accession>A0A1H9XZV0</accession>
<reference evidence="3 4" key="1">
    <citation type="submission" date="2016-10" db="EMBL/GenBank/DDBJ databases">
        <authorList>
            <person name="de Groot N.N."/>
        </authorList>
    </citation>
    <scope>NUCLEOTIDE SEQUENCE [LARGE SCALE GENOMIC DNA]</scope>
    <source>
        <strain evidence="3 4">IBRC-M 10780</strain>
    </source>
</reference>
<keyword evidence="4" id="KW-1185">Reference proteome</keyword>
<sequence>MIYIEIAISIYLLGSYMHFIINKRKNQYKTALLSGHIDSSEELKRTLAMGLYLRFREEKDEYYPNIGENSTFIKDDPYLFEDFVADVFKTSKGGDTWVSPRSGDFGVDFEHNTENGTFLGQVKCKKNDMDYEPIAILHSNIIKNGAAGGYVITTSSYTKAAREYADGLDIELIDGIKLVDLWLED</sequence>
<evidence type="ECO:0000313" key="4">
    <source>
        <dbReference type="Proteomes" id="UP000198618"/>
    </source>
</evidence>
<dbReference type="GO" id="GO:0003677">
    <property type="term" value="F:DNA binding"/>
    <property type="evidence" value="ECO:0007669"/>
    <property type="project" value="InterPro"/>
</dbReference>
<dbReference type="InterPro" id="IPR052906">
    <property type="entry name" value="Type_IV_Methyl-Rstrct_Enzyme"/>
</dbReference>
<evidence type="ECO:0000313" key="3">
    <source>
        <dbReference type="EMBL" id="SES61978.1"/>
    </source>
</evidence>
<dbReference type="Gene3D" id="3.40.1350.10">
    <property type="match status" value="1"/>
</dbReference>
<protein>
    <submittedName>
        <fullName evidence="3">Restriction system protein</fullName>
    </submittedName>
</protein>
<dbReference type="InterPro" id="IPR011856">
    <property type="entry name" value="tRNA_endonuc-like_dom_sf"/>
</dbReference>
<name>A0A1H9XZV0_9BACI</name>
<feature type="transmembrane region" description="Helical" evidence="1">
    <location>
        <begin position="6"/>
        <end position="22"/>
    </location>
</feature>
<keyword evidence="1" id="KW-1133">Transmembrane helix</keyword>
<dbReference type="Proteomes" id="UP000198618">
    <property type="component" value="Unassembled WGS sequence"/>
</dbReference>
<keyword evidence="1" id="KW-0812">Transmembrane</keyword>
<gene>
    <name evidence="3" type="ORF">SAMN05216389_10171</name>
</gene>
<dbReference type="EMBL" id="FOHE01000001">
    <property type="protein sequence ID" value="SES61978.1"/>
    <property type="molecule type" value="Genomic_DNA"/>
</dbReference>
<dbReference type="STRING" id="930131.SAMN05216389_10171"/>
<dbReference type="Pfam" id="PF04471">
    <property type="entry name" value="Mrr_cat"/>
    <property type="match status" value="1"/>
</dbReference>
<dbReference type="SUPFAM" id="SSF52980">
    <property type="entry name" value="Restriction endonuclease-like"/>
    <property type="match status" value="1"/>
</dbReference>
<evidence type="ECO:0000256" key="1">
    <source>
        <dbReference type="SAM" id="Phobius"/>
    </source>
</evidence>
<dbReference type="InterPro" id="IPR007560">
    <property type="entry name" value="Restrct_endonuc_IV_Mrr"/>
</dbReference>
<dbReference type="RefSeq" id="WP_244513293.1">
    <property type="nucleotide sequence ID" value="NZ_FOHE01000001.1"/>
</dbReference>
<dbReference type="GO" id="GO:0015666">
    <property type="term" value="F:restriction endodeoxyribonuclease activity"/>
    <property type="evidence" value="ECO:0007669"/>
    <property type="project" value="TreeGrafter"/>
</dbReference>